<dbReference type="Proteomes" id="UP000237105">
    <property type="component" value="Unassembled WGS sequence"/>
</dbReference>
<evidence type="ECO:0000313" key="2">
    <source>
        <dbReference type="Proteomes" id="UP000237105"/>
    </source>
</evidence>
<organism evidence="1 2">
    <name type="scientific">Parasponia andersonii</name>
    <name type="common">Sponia andersonii</name>
    <dbReference type="NCBI Taxonomy" id="3476"/>
    <lineage>
        <taxon>Eukaryota</taxon>
        <taxon>Viridiplantae</taxon>
        <taxon>Streptophyta</taxon>
        <taxon>Embryophyta</taxon>
        <taxon>Tracheophyta</taxon>
        <taxon>Spermatophyta</taxon>
        <taxon>Magnoliopsida</taxon>
        <taxon>eudicotyledons</taxon>
        <taxon>Gunneridae</taxon>
        <taxon>Pentapetalae</taxon>
        <taxon>rosids</taxon>
        <taxon>fabids</taxon>
        <taxon>Rosales</taxon>
        <taxon>Cannabaceae</taxon>
        <taxon>Parasponia</taxon>
    </lineage>
</organism>
<protein>
    <submittedName>
        <fullName evidence="1">Uncharacterized protein</fullName>
    </submittedName>
</protein>
<dbReference type="AlphaFoldDB" id="A0A2P5C1N0"/>
<keyword evidence="2" id="KW-1185">Reference proteome</keyword>
<evidence type="ECO:0000313" key="1">
    <source>
        <dbReference type="EMBL" id="PON54905.1"/>
    </source>
</evidence>
<sequence>MQLKDLKSINKRSTYKSFRKTYRKFSLYISSLIIWDLDIGSITNERDVSIHTSKRTTQALQNCKKVSKRNTCPEMHPHFAPVKSKRHPTTHSPYDLQCNFQQHAHHYMKPEEVRPFFSPHNSKIRNKEVCHQEPAWQPPNRPKKRVCCKFQIFQKWVQVISSLGIHPGFMERHQIRKTCQCPPPPSRLLTHWREPKTCGHILSRSRRHTRWATLW</sequence>
<proteinExistence type="predicted"/>
<comment type="caution">
    <text evidence="1">The sequence shown here is derived from an EMBL/GenBank/DDBJ whole genome shotgun (WGS) entry which is preliminary data.</text>
</comment>
<name>A0A2P5C1N0_PARAD</name>
<gene>
    <name evidence="1" type="ORF">PanWU01x14_191510</name>
</gene>
<dbReference type="OrthoDB" id="10292155at2759"/>
<dbReference type="EMBL" id="JXTB01000188">
    <property type="protein sequence ID" value="PON54905.1"/>
    <property type="molecule type" value="Genomic_DNA"/>
</dbReference>
<reference evidence="2" key="1">
    <citation type="submission" date="2016-06" db="EMBL/GenBank/DDBJ databases">
        <title>Parallel loss of symbiosis genes in relatives of nitrogen-fixing non-legume Parasponia.</title>
        <authorList>
            <person name="Van Velzen R."/>
            <person name="Holmer R."/>
            <person name="Bu F."/>
            <person name="Rutten L."/>
            <person name="Van Zeijl A."/>
            <person name="Liu W."/>
            <person name="Santuari L."/>
            <person name="Cao Q."/>
            <person name="Sharma T."/>
            <person name="Shen D."/>
            <person name="Roswanjaya Y."/>
            <person name="Wardhani T."/>
            <person name="Kalhor M.S."/>
            <person name="Jansen J."/>
            <person name="Van den Hoogen J."/>
            <person name="Gungor B."/>
            <person name="Hartog M."/>
            <person name="Hontelez J."/>
            <person name="Verver J."/>
            <person name="Yang W.-C."/>
            <person name="Schijlen E."/>
            <person name="Repin R."/>
            <person name="Schilthuizen M."/>
            <person name="Schranz E."/>
            <person name="Heidstra R."/>
            <person name="Miyata K."/>
            <person name="Fedorova E."/>
            <person name="Kohlen W."/>
            <person name="Bisseling T."/>
            <person name="Smit S."/>
            <person name="Geurts R."/>
        </authorList>
    </citation>
    <scope>NUCLEOTIDE SEQUENCE [LARGE SCALE GENOMIC DNA]</scope>
    <source>
        <strain evidence="2">cv. WU1-14</strain>
    </source>
</reference>
<accession>A0A2P5C1N0</accession>